<dbReference type="RefSeq" id="WP_373278626.1">
    <property type="nucleotide sequence ID" value="NZ_BJDO01000006.1"/>
</dbReference>
<keyword evidence="5" id="KW-1185">Reference proteome</keyword>
<evidence type="ECO:0000256" key="1">
    <source>
        <dbReference type="ARBA" id="ARBA00009497"/>
    </source>
</evidence>
<dbReference type="Pfam" id="PF00210">
    <property type="entry name" value="Ferritin"/>
    <property type="match status" value="1"/>
</dbReference>
<dbReference type="PRINTS" id="PR01346">
    <property type="entry name" value="HELNAPAPROT"/>
</dbReference>
<dbReference type="PROSITE" id="PS00819">
    <property type="entry name" value="DPS_2"/>
    <property type="match status" value="1"/>
</dbReference>
<dbReference type="InterPro" id="IPR023188">
    <property type="entry name" value="DPS_DNA-bd_CS"/>
</dbReference>
<sequence length="157" mass="18398">MPMTQYPKTQDQLNQLIADLSQLHTNIQQTHWYMRGSEFFKLHPLMDDYNDTLDEQLDAVAERLIAIGGSPIATTHEFIEKTGLPDEKITFDQLTLQQLMTRLNDQFKYLRDQYQKGIEITDDERDFSTQDMLIENHTEIEKLIWMVSAYLGQGPQD</sequence>
<proteinExistence type="inferred from homology"/>
<comment type="similarity">
    <text evidence="1 2">Belongs to the Dps family.</text>
</comment>
<gene>
    <name evidence="4" type="ORF">ACFP1H_06470</name>
</gene>
<dbReference type="CDD" id="cd01043">
    <property type="entry name" value="DPS"/>
    <property type="match status" value="1"/>
</dbReference>
<name>A0ABW1T8Z9_9LACO</name>
<evidence type="ECO:0000313" key="5">
    <source>
        <dbReference type="Proteomes" id="UP001596190"/>
    </source>
</evidence>
<feature type="domain" description="Ferritin/DPS" evidence="3">
    <location>
        <begin position="11"/>
        <end position="153"/>
    </location>
</feature>
<dbReference type="PROSITE" id="PS00818">
    <property type="entry name" value="DPS_1"/>
    <property type="match status" value="1"/>
</dbReference>
<dbReference type="InterPro" id="IPR012347">
    <property type="entry name" value="Ferritin-like"/>
</dbReference>
<accession>A0ABW1T8Z9</accession>
<evidence type="ECO:0000313" key="4">
    <source>
        <dbReference type="EMBL" id="MFC6254229.1"/>
    </source>
</evidence>
<dbReference type="InterPro" id="IPR008331">
    <property type="entry name" value="Ferritin_DPS_dom"/>
</dbReference>
<reference evidence="5" key="1">
    <citation type="journal article" date="2019" name="Int. J. Syst. Evol. Microbiol.">
        <title>The Global Catalogue of Microorganisms (GCM) 10K type strain sequencing project: providing services to taxonomists for standard genome sequencing and annotation.</title>
        <authorList>
            <consortium name="The Broad Institute Genomics Platform"/>
            <consortium name="The Broad Institute Genome Sequencing Center for Infectious Disease"/>
            <person name="Wu L."/>
            <person name="Ma J."/>
        </authorList>
    </citation>
    <scope>NUCLEOTIDE SEQUENCE [LARGE SCALE GENOMIC DNA]</scope>
    <source>
        <strain evidence="5">CCM 8950</strain>
    </source>
</reference>
<dbReference type="InterPro" id="IPR009078">
    <property type="entry name" value="Ferritin-like_SF"/>
</dbReference>
<evidence type="ECO:0000259" key="3">
    <source>
        <dbReference type="Pfam" id="PF00210"/>
    </source>
</evidence>
<dbReference type="EMBL" id="JBHSSA010000050">
    <property type="protein sequence ID" value="MFC6254229.1"/>
    <property type="molecule type" value="Genomic_DNA"/>
</dbReference>
<dbReference type="PANTHER" id="PTHR42932:SF1">
    <property type="entry name" value="GENERAL STRESS PROTEIN 20U"/>
    <property type="match status" value="1"/>
</dbReference>
<organism evidence="4 5">
    <name type="scientific">Secundilactobacillus hailunensis</name>
    <dbReference type="NCBI Taxonomy" id="2559923"/>
    <lineage>
        <taxon>Bacteria</taxon>
        <taxon>Bacillati</taxon>
        <taxon>Bacillota</taxon>
        <taxon>Bacilli</taxon>
        <taxon>Lactobacillales</taxon>
        <taxon>Lactobacillaceae</taxon>
        <taxon>Secundilactobacillus</taxon>
    </lineage>
</organism>
<dbReference type="SUPFAM" id="SSF47240">
    <property type="entry name" value="Ferritin-like"/>
    <property type="match status" value="1"/>
</dbReference>
<dbReference type="PANTHER" id="PTHR42932">
    <property type="entry name" value="GENERAL STRESS PROTEIN 20U"/>
    <property type="match status" value="1"/>
</dbReference>
<protein>
    <submittedName>
        <fullName evidence="4">DNA starvation/stationary phase protection protein</fullName>
    </submittedName>
</protein>
<dbReference type="Gene3D" id="1.20.1260.10">
    <property type="match status" value="1"/>
</dbReference>
<dbReference type="Proteomes" id="UP001596190">
    <property type="component" value="Unassembled WGS sequence"/>
</dbReference>
<evidence type="ECO:0000256" key="2">
    <source>
        <dbReference type="RuleBase" id="RU003875"/>
    </source>
</evidence>
<dbReference type="InterPro" id="IPR002177">
    <property type="entry name" value="DPS_DNA-bd"/>
</dbReference>
<dbReference type="PIRSF" id="PIRSF005900">
    <property type="entry name" value="Dps"/>
    <property type="match status" value="1"/>
</dbReference>
<comment type="caution">
    <text evidence="4">The sequence shown here is derived from an EMBL/GenBank/DDBJ whole genome shotgun (WGS) entry which is preliminary data.</text>
</comment>